<evidence type="ECO:0000256" key="2">
    <source>
        <dbReference type="SAM" id="Phobius"/>
    </source>
</evidence>
<evidence type="ECO:0000256" key="3">
    <source>
        <dbReference type="SAM" id="SignalP"/>
    </source>
</evidence>
<dbReference type="RefSeq" id="XP_022301841.1">
    <property type="nucleotide sequence ID" value="XM_022446133.1"/>
</dbReference>
<feature type="transmembrane region" description="Helical" evidence="2">
    <location>
        <begin position="274"/>
        <end position="297"/>
    </location>
</feature>
<feature type="chain" id="PRO_5033989862" evidence="3">
    <location>
        <begin position="26"/>
        <end position="396"/>
    </location>
</feature>
<dbReference type="GeneID" id="111109879"/>
<dbReference type="OrthoDB" id="10663282at2759"/>
<keyword evidence="4" id="KW-1185">Reference proteome</keyword>
<sequence>MWALTMYPINYQVILTLLCGWCTECLNHGNESRDDQTGSKDNQTGNTRWETIVSVSAAWNSERDRERSTNFWKCINDMHCTVQVNAIEQSNHVCMCTDGIANRLCTKIICSEKRSETSSVNMDCKYNLEFENASECSASGELGEVVKMERKQAAMRVNTMDVLTCSLSGEENACNSEASITISKISVMGKNFMLRLAYLDLQSNCNDSGNNVFMIHHKRSIFLCLFMYCKNICTLLMCNRESESDKLDQKARDYGHPRNNISLFEVWSQWKVEILLACSGIVLCAGVIGIIVGMFSYKLRERKRLLTRAKRKQYHASQDYVEIRESMYHDQEEILENIRVGMNQIEIPPETTNNLRSTPEESQSDDGYSNIYNVLQPNYGAKRHSYPSLGMKLPEA</sequence>
<evidence type="ECO:0000313" key="4">
    <source>
        <dbReference type="Proteomes" id="UP000694844"/>
    </source>
</evidence>
<dbReference type="Proteomes" id="UP000694844">
    <property type="component" value="Chromosome 8"/>
</dbReference>
<reference evidence="5" key="1">
    <citation type="submission" date="2025-08" db="UniProtKB">
        <authorList>
            <consortium name="RefSeq"/>
        </authorList>
    </citation>
    <scope>IDENTIFICATION</scope>
    <source>
        <tissue evidence="5">Whole sample</tissue>
    </source>
</reference>
<accession>A0A8B8BFN3</accession>
<proteinExistence type="predicted"/>
<protein>
    <submittedName>
        <fullName evidence="5">Uncharacterized protein LOC111109879 isoform X1</fullName>
    </submittedName>
</protein>
<feature type="region of interest" description="Disordered" evidence="1">
    <location>
        <begin position="349"/>
        <end position="369"/>
    </location>
</feature>
<dbReference type="KEGG" id="cvn:111109879"/>
<keyword evidence="3" id="KW-0732">Signal</keyword>
<evidence type="ECO:0000313" key="5">
    <source>
        <dbReference type="RefSeq" id="XP_022301841.1"/>
    </source>
</evidence>
<feature type="compositionally biased region" description="Polar residues" evidence="1">
    <location>
        <begin position="350"/>
        <end position="369"/>
    </location>
</feature>
<keyword evidence="2" id="KW-0472">Membrane</keyword>
<feature type="signal peptide" evidence="3">
    <location>
        <begin position="1"/>
        <end position="25"/>
    </location>
</feature>
<keyword evidence="2" id="KW-1133">Transmembrane helix</keyword>
<evidence type="ECO:0000256" key="1">
    <source>
        <dbReference type="SAM" id="MobiDB-lite"/>
    </source>
</evidence>
<keyword evidence="2" id="KW-0812">Transmembrane</keyword>
<name>A0A8B8BFN3_CRAVI</name>
<gene>
    <name evidence="5" type="primary">LOC111109879</name>
</gene>
<organism evidence="4 5">
    <name type="scientific">Crassostrea virginica</name>
    <name type="common">Eastern oyster</name>
    <dbReference type="NCBI Taxonomy" id="6565"/>
    <lineage>
        <taxon>Eukaryota</taxon>
        <taxon>Metazoa</taxon>
        <taxon>Spiralia</taxon>
        <taxon>Lophotrochozoa</taxon>
        <taxon>Mollusca</taxon>
        <taxon>Bivalvia</taxon>
        <taxon>Autobranchia</taxon>
        <taxon>Pteriomorphia</taxon>
        <taxon>Ostreida</taxon>
        <taxon>Ostreoidea</taxon>
        <taxon>Ostreidae</taxon>
        <taxon>Crassostrea</taxon>
    </lineage>
</organism>
<dbReference type="AlphaFoldDB" id="A0A8B8BFN3"/>